<evidence type="ECO:0000256" key="3">
    <source>
        <dbReference type="ARBA" id="ARBA00022588"/>
    </source>
</evidence>
<dbReference type="Proteomes" id="UP000075840">
    <property type="component" value="Unassembled WGS sequence"/>
</dbReference>
<evidence type="ECO:0000256" key="1">
    <source>
        <dbReference type="ARBA" id="ARBA00004613"/>
    </source>
</evidence>
<evidence type="ECO:0000256" key="4">
    <source>
        <dbReference type="ARBA" id="ARBA00022729"/>
    </source>
</evidence>
<dbReference type="AlphaFoldDB" id="A0A182I0Y6"/>
<keyword evidence="5" id="KW-0391">Immunity</keyword>
<evidence type="ECO:0000313" key="11">
    <source>
        <dbReference type="Proteomes" id="UP000075840"/>
    </source>
</evidence>
<evidence type="ECO:0000256" key="5">
    <source>
        <dbReference type="ARBA" id="ARBA00022859"/>
    </source>
</evidence>
<evidence type="ECO:0000256" key="6">
    <source>
        <dbReference type="ARBA" id="ARBA00023157"/>
    </source>
</evidence>
<dbReference type="SUPFAM" id="SSF50494">
    <property type="entry name" value="Trypsin-like serine proteases"/>
    <property type="match status" value="2"/>
</dbReference>
<dbReference type="SMART" id="SM00020">
    <property type="entry name" value="Tryp_SPc"/>
    <property type="match status" value="1"/>
</dbReference>
<dbReference type="EnsemblMetazoa" id="AARA007225-RA">
    <property type="protein sequence ID" value="AARA007225-PA"/>
    <property type="gene ID" value="AARA007225"/>
</dbReference>
<feature type="domain" description="Peptidase S1" evidence="9">
    <location>
        <begin position="1"/>
        <end position="171"/>
    </location>
</feature>
<feature type="domain" description="Peptidase S1" evidence="9">
    <location>
        <begin position="165"/>
        <end position="414"/>
    </location>
</feature>
<dbReference type="InterPro" id="IPR051487">
    <property type="entry name" value="Ser/Thr_Proteases_Immune/Dev"/>
</dbReference>
<dbReference type="InterPro" id="IPR043504">
    <property type="entry name" value="Peptidase_S1_PA_chymotrypsin"/>
</dbReference>
<sequence>MQLRLGRFNLMNNEEEYAEEFSVNDTIVHEGYRPTTLENDIAILRVEIPIIFNDYIQPVCLWKRDDGFDLPNVYNQPGTVVGWGLSENNRIGTTLNEAQMPVVNSWTCLASDRAFFGRFLQSKAFCAGYKNGELFYDAYIDWVYENTPTSGNDDPILGHPNMRLINQGNCGRNEHMPEMDEDRKPILNQYPWMVVLQAKTTTEYVPCNGVLLNRNYVLTAECYDLQYEITATLGDYDTSRTKDCGKVYGNMQCLSAVQTVSVSQFIRKDDLVLVRLSDPADIGRRQNIEAICLPVTPEQRIRLYNRYIMTGWKESGSDATILQRALLEAIGLNKCRAKFKGRIDSKTICVWNLEDPNRSVACNDYTPGSALQAIDQKSKRYLLYGVLRYISYCSVPEQYIAISEYLLWILDNIRR</sequence>
<dbReference type="GO" id="GO:0006508">
    <property type="term" value="P:proteolysis"/>
    <property type="evidence" value="ECO:0007669"/>
    <property type="project" value="InterPro"/>
</dbReference>
<dbReference type="PROSITE" id="PS50240">
    <property type="entry name" value="TRYPSIN_DOM"/>
    <property type="match status" value="2"/>
</dbReference>
<dbReference type="InterPro" id="IPR009003">
    <property type="entry name" value="Peptidase_S1_PA"/>
</dbReference>
<dbReference type="GO" id="GO:0004252">
    <property type="term" value="F:serine-type endopeptidase activity"/>
    <property type="evidence" value="ECO:0007669"/>
    <property type="project" value="InterPro"/>
</dbReference>
<organism evidence="10 11">
    <name type="scientific">Anopheles arabiensis</name>
    <name type="common">Mosquito</name>
    <dbReference type="NCBI Taxonomy" id="7173"/>
    <lineage>
        <taxon>Eukaryota</taxon>
        <taxon>Metazoa</taxon>
        <taxon>Ecdysozoa</taxon>
        <taxon>Arthropoda</taxon>
        <taxon>Hexapoda</taxon>
        <taxon>Insecta</taxon>
        <taxon>Pterygota</taxon>
        <taxon>Neoptera</taxon>
        <taxon>Endopterygota</taxon>
        <taxon>Diptera</taxon>
        <taxon>Nematocera</taxon>
        <taxon>Culicoidea</taxon>
        <taxon>Culicidae</taxon>
        <taxon>Anophelinae</taxon>
        <taxon>Anopheles</taxon>
    </lineage>
</organism>
<keyword evidence="6" id="KW-1015">Disulfide bond</keyword>
<evidence type="ECO:0000313" key="10">
    <source>
        <dbReference type="EnsemblMetazoa" id="AARA007225-PA"/>
    </source>
</evidence>
<comment type="similarity">
    <text evidence="8">Belongs to the peptidase S1 family. CLIP subfamily.</text>
</comment>
<dbReference type="InterPro" id="IPR001254">
    <property type="entry name" value="Trypsin_dom"/>
</dbReference>
<proteinExistence type="inferred from homology"/>
<name>A0A182I0Y6_ANOAR</name>
<evidence type="ECO:0000256" key="8">
    <source>
        <dbReference type="ARBA" id="ARBA00024195"/>
    </source>
</evidence>
<dbReference type="VEuPathDB" id="VectorBase:AARA21_014596"/>
<evidence type="ECO:0000256" key="7">
    <source>
        <dbReference type="ARBA" id="ARBA00023180"/>
    </source>
</evidence>
<protein>
    <recommendedName>
        <fullName evidence="9">Peptidase S1 domain-containing protein</fullName>
    </recommendedName>
</protein>
<evidence type="ECO:0000259" key="9">
    <source>
        <dbReference type="PROSITE" id="PS50240"/>
    </source>
</evidence>
<evidence type="ECO:0000256" key="2">
    <source>
        <dbReference type="ARBA" id="ARBA00022525"/>
    </source>
</evidence>
<reference evidence="10" key="1">
    <citation type="submission" date="2022-08" db="UniProtKB">
        <authorList>
            <consortium name="EnsemblMetazoa"/>
        </authorList>
    </citation>
    <scope>IDENTIFICATION</scope>
    <source>
        <strain evidence="10">Dongola</strain>
    </source>
</reference>
<dbReference type="PANTHER" id="PTHR24256">
    <property type="entry name" value="TRYPTASE-RELATED"/>
    <property type="match status" value="1"/>
</dbReference>
<dbReference type="GO" id="GO:0045087">
    <property type="term" value="P:innate immune response"/>
    <property type="evidence" value="ECO:0007669"/>
    <property type="project" value="UniProtKB-KW"/>
</dbReference>
<keyword evidence="7" id="KW-0325">Glycoprotein</keyword>
<keyword evidence="2" id="KW-0964">Secreted</keyword>
<keyword evidence="11" id="KW-1185">Reference proteome</keyword>
<accession>A0A182I0Y6</accession>
<dbReference type="Pfam" id="PF00089">
    <property type="entry name" value="Trypsin"/>
    <property type="match status" value="2"/>
</dbReference>
<dbReference type="GO" id="GO:0005576">
    <property type="term" value="C:extracellular region"/>
    <property type="evidence" value="ECO:0007669"/>
    <property type="project" value="UniProtKB-SubCell"/>
</dbReference>
<dbReference type="Gene3D" id="2.40.10.10">
    <property type="entry name" value="Trypsin-like serine proteases"/>
    <property type="match status" value="3"/>
</dbReference>
<dbReference type="EMBL" id="APCN01006544">
    <property type="status" value="NOT_ANNOTATED_CDS"/>
    <property type="molecule type" value="Genomic_DNA"/>
</dbReference>
<keyword evidence="4" id="KW-0732">Signal</keyword>
<keyword evidence="3" id="KW-0399">Innate immunity</keyword>
<dbReference type="VEuPathDB" id="VectorBase:AARA007225"/>
<comment type="subcellular location">
    <subcellularLocation>
        <location evidence="1">Secreted</location>
    </subcellularLocation>
</comment>